<accession>A0A366QUR2</accession>
<proteinExistence type="predicted"/>
<evidence type="ECO:0000313" key="2">
    <source>
        <dbReference type="EMBL" id="RBR08452.1"/>
    </source>
</evidence>
<feature type="region of interest" description="Disordered" evidence="1">
    <location>
        <begin position="1"/>
        <end position="51"/>
    </location>
</feature>
<gene>
    <name evidence="2" type="ORF">FIESC28_10252</name>
</gene>
<organism evidence="2 3">
    <name type="scientific">Fusarium coffeatum</name>
    <dbReference type="NCBI Taxonomy" id="231269"/>
    <lineage>
        <taxon>Eukaryota</taxon>
        <taxon>Fungi</taxon>
        <taxon>Dikarya</taxon>
        <taxon>Ascomycota</taxon>
        <taxon>Pezizomycotina</taxon>
        <taxon>Sordariomycetes</taxon>
        <taxon>Hypocreomycetidae</taxon>
        <taxon>Hypocreales</taxon>
        <taxon>Nectriaceae</taxon>
        <taxon>Fusarium</taxon>
        <taxon>Fusarium incarnatum-equiseti species complex</taxon>
    </lineage>
</organism>
<dbReference type="GeneID" id="41999682"/>
<feature type="compositionally biased region" description="Basic and acidic residues" evidence="1">
    <location>
        <begin position="114"/>
        <end position="159"/>
    </location>
</feature>
<sequence length="159" mass="17389">MNDRSKRAASEDPNPQSPVCQRTSTSEESPSPDVPDGLPAPGSIIHLGQSDGQRTTYRFILETPPPNSISAEIILSVPETQSPTPGDAPEAEDESQEEEKQLTAPTNSTPPEVPEVKMELPKDEDKPPKFEDERPKDKDKLSKEKDKSSKGTDESPEVK</sequence>
<evidence type="ECO:0000256" key="1">
    <source>
        <dbReference type="SAM" id="MobiDB-lite"/>
    </source>
</evidence>
<dbReference type="OrthoDB" id="10534539at2759"/>
<evidence type="ECO:0000313" key="3">
    <source>
        <dbReference type="Proteomes" id="UP000253153"/>
    </source>
</evidence>
<feature type="region of interest" description="Disordered" evidence="1">
    <location>
        <begin position="69"/>
        <end position="159"/>
    </location>
</feature>
<protein>
    <submittedName>
        <fullName evidence="2">Uncharacterized protein</fullName>
    </submittedName>
</protein>
<comment type="caution">
    <text evidence="2">The sequence shown here is derived from an EMBL/GenBank/DDBJ whole genome shotgun (WGS) entry which is preliminary data.</text>
</comment>
<dbReference type="Proteomes" id="UP000253153">
    <property type="component" value="Unassembled WGS sequence"/>
</dbReference>
<dbReference type="EMBL" id="QKXC01000284">
    <property type="protein sequence ID" value="RBR08452.1"/>
    <property type="molecule type" value="Genomic_DNA"/>
</dbReference>
<dbReference type="RefSeq" id="XP_031011560.1">
    <property type="nucleotide sequence ID" value="XM_031164386.1"/>
</dbReference>
<dbReference type="AlphaFoldDB" id="A0A366QUR2"/>
<keyword evidence="3" id="KW-1185">Reference proteome</keyword>
<feature type="compositionally biased region" description="Basic and acidic residues" evidence="1">
    <location>
        <begin position="1"/>
        <end position="10"/>
    </location>
</feature>
<feature type="compositionally biased region" description="Polar residues" evidence="1">
    <location>
        <begin position="13"/>
        <end position="29"/>
    </location>
</feature>
<name>A0A366QUR2_9HYPO</name>
<reference evidence="2 3" key="1">
    <citation type="submission" date="2018-06" db="EMBL/GenBank/DDBJ databases">
        <title>Fusarium incarnatum-equiseti species complex species 28.</title>
        <authorList>
            <person name="Gardiner D.M."/>
        </authorList>
    </citation>
    <scope>NUCLEOTIDE SEQUENCE [LARGE SCALE GENOMIC DNA]</scope>
    <source>
        <strain evidence="2 3">FIESC_28</strain>
    </source>
</reference>